<accession>A0A3E3E8G2</accession>
<dbReference type="InterPro" id="IPR003646">
    <property type="entry name" value="SH3-like_bac-type"/>
</dbReference>
<gene>
    <name evidence="5" type="ORF">DXC78_00555</name>
</gene>
<dbReference type="InterPro" id="IPR025376">
    <property type="entry name" value="CD1107-like_dom"/>
</dbReference>
<dbReference type="SMART" id="SM00287">
    <property type="entry name" value="SH3b"/>
    <property type="match status" value="1"/>
</dbReference>
<feature type="domain" description="SH3b" evidence="4">
    <location>
        <begin position="67"/>
        <end position="131"/>
    </location>
</feature>
<proteinExistence type="predicted"/>
<keyword evidence="2" id="KW-0472">Membrane</keyword>
<evidence type="ECO:0000256" key="3">
    <source>
        <dbReference type="SAM" id="SignalP"/>
    </source>
</evidence>
<feature type="region of interest" description="Disordered" evidence="1">
    <location>
        <begin position="139"/>
        <end position="163"/>
    </location>
</feature>
<feature type="signal peptide" evidence="3">
    <location>
        <begin position="1"/>
        <end position="35"/>
    </location>
</feature>
<reference evidence="5 6" key="1">
    <citation type="submission" date="2018-08" db="EMBL/GenBank/DDBJ databases">
        <title>A genome reference for cultivated species of the human gut microbiota.</title>
        <authorList>
            <person name="Zou Y."/>
            <person name="Xue W."/>
            <person name="Luo G."/>
        </authorList>
    </citation>
    <scope>NUCLEOTIDE SEQUENCE [LARGE SCALE GENOMIC DNA]</scope>
    <source>
        <strain evidence="5 6">TF08-11</strain>
    </source>
</reference>
<dbReference type="Pfam" id="PF08239">
    <property type="entry name" value="SH3_3"/>
    <property type="match status" value="1"/>
</dbReference>
<evidence type="ECO:0000313" key="6">
    <source>
        <dbReference type="Proteomes" id="UP000260721"/>
    </source>
</evidence>
<comment type="caution">
    <text evidence="5">The sequence shown here is derived from an EMBL/GenBank/DDBJ whole genome shotgun (WGS) entry which is preliminary data.</text>
</comment>
<dbReference type="EMBL" id="QUSK01000001">
    <property type="protein sequence ID" value="RGD78360.1"/>
    <property type="molecule type" value="Genomic_DNA"/>
</dbReference>
<evidence type="ECO:0000313" key="5">
    <source>
        <dbReference type="EMBL" id="RGD78360.1"/>
    </source>
</evidence>
<organism evidence="5 6">
    <name type="scientific">Faecalicoccus pleomorphus</name>
    <dbReference type="NCBI Taxonomy" id="1323"/>
    <lineage>
        <taxon>Bacteria</taxon>
        <taxon>Bacillati</taxon>
        <taxon>Bacillota</taxon>
        <taxon>Erysipelotrichia</taxon>
        <taxon>Erysipelotrichales</taxon>
        <taxon>Erysipelotrichaceae</taxon>
        <taxon>Faecalicoccus</taxon>
    </lineage>
</organism>
<dbReference type="InterPro" id="IPR036028">
    <property type="entry name" value="SH3-like_dom_sf"/>
</dbReference>
<evidence type="ECO:0000256" key="1">
    <source>
        <dbReference type="SAM" id="MobiDB-lite"/>
    </source>
</evidence>
<protein>
    <submittedName>
        <fullName evidence="5">DUF4366 domain-containing protein</fullName>
    </submittedName>
</protein>
<dbReference type="PROSITE" id="PS00430">
    <property type="entry name" value="TONB_DEPENDENT_REC_1"/>
    <property type="match status" value="1"/>
</dbReference>
<feature type="compositionally biased region" description="Acidic residues" evidence="1">
    <location>
        <begin position="315"/>
        <end position="345"/>
    </location>
</feature>
<dbReference type="Gene3D" id="2.30.30.40">
    <property type="entry name" value="SH3 Domains"/>
    <property type="match status" value="1"/>
</dbReference>
<feature type="region of interest" description="Disordered" evidence="1">
    <location>
        <begin position="257"/>
        <end position="279"/>
    </location>
</feature>
<evidence type="ECO:0000256" key="2">
    <source>
        <dbReference type="SAM" id="Phobius"/>
    </source>
</evidence>
<dbReference type="Pfam" id="PF14283">
    <property type="entry name" value="CD1107-like"/>
    <property type="match status" value="1"/>
</dbReference>
<dbReference type="SUPFAM" id="SSF50044">
    <property type="entry name" value="SH3-domain"/>
    <property type="match status" value="1"/>
</dbReference>
<dbReference type="InterPro" id="IPR006311">
    <property type="entry name" value="TAT_signal"/>
</dbReference>
<dbReference type="AlphaFoldDB" id="A0A3E3E8G2"/>
<evidence type="ECO:0000259" key="4">
    <source>
        <dbReference type="PROSITE" id="PS51781"/>
    </source>
</evidence>
<dbReference type="Proteomes" id="UP000260721">
    <property type="component" value="Unassembled WGS sequence"/>
</dbReference>
<dbReference type="InterPro" id="IPR010916">
    <property type="entry name" value="TonB_box_CS"/>
</dbReference>
<dbReference type="PROSITE" id="PS51318">
    <property type="entry name" value="TAT"/>
    <property type="match status" value="1"/>
</dbReference>
<dbReference type="PROSITE" id="PS51781">
    <property type="entry name" value="SH3B"/>
    <property type="match status" value="1"/>
</dbReference>
<dbReference type="PANTHER" id="PTHR34408:SF1">
    <property type="entry name" value="GLYCOSYL HYDROLASE FAMILY 19 DOMAIN-CONTAINING PROTEIN HI_1415"/>
    <property type="match status" value="1"/>
</dbReference>
<feature type="region of interest" description="Disordered" evidence="1">
    <location>
        <begin position="306"/>
        <end position="345"/>
    </location>
</feature>
<keyword evidence="2" id="KW-0812">Transmembrane</keyword>
<name>A0A3E3E8G2_9FIRM</name>
<dbReference type="InterPro" id="IPR052354">
    <property type="entry name" value="Cell_Wall_Dynamics_Protein"/>
</dbReference>
<feature type="compositionally biased region" description="Low complexity" evidence="1">
    <location>
        <begin position="141"/>
        <end position="163"/>
    </location>
</feature>
<dbReference type="PANTHER" id="PTHR34408">
    <property type="entry name" value="FAMILY PROTEIN, PUTATIVE-RELATED"/>
    <property type="match status" value="1"/>
</dbReference>
<feature type="transmembrane region" description="Helical" evidence="2">
    <location>
        <begin position="283"/>
        <end position="301"/>
    </location>
</feature>
<feature type="chain" id="PRO_5017780964" evidence="3">
    <location>
        <begin position="36"/>
        <end position="345"/>
    </location>
</feature>
<sequence>MNTRKRRNMNMRTKRMLRRGLTALAAALAMMTALAAPAFAYTGDSADSTAETAAQQSSASQTAVQTERIGTVTTNGGRLNLRDGASTSYNIIGQLPCGDTVTVIGEENGWYKVIVPEKEGYVYGGYLKVSEGTVIAGDNVDTSSTGTGSTGDTDSGTPLTPDGNLELVDDVYQTSDGKQFITVQSKNDNTFYVVIDRNKNGENVYFLNLVDEADLMALMQDGEVTVKCTCTDRCEAGDVDLNCPVCKANLTECTGTVKEEPEPTVAPEEPEEPESEKSSSAPLLLLLLIAGLGAGGAVYWFKFRKQKPDTKGPDDLDDYDFGDDDEDDEEEYVIEDDQPEETDEV</sequence>
<keyword evidence="2" id="KW-1133">Transmembrane helix</keyword>
<keyword evidence="3" id="KW-0732">Signal</keyword>